<dbReference type="PANTHER" id="PTHR31987:SF1">
    <property type="entry name" value="GLUTAMINASE A"/>
    <property type="match status" value="1"/>
</dbReference>
<keyword evidence="1" id="KW-0732">Signal</keyword>
<feature type="domain" description="Glutaminase A N-terminal" evidence="3">
    <location>
        <begin position="103"/>
        <end position="180"/>
    </location>
</feature>
<dbReference type="EMBL" id="KB456260">
    <property type="protein sequence ID" value="EMF16651.1"/>
    <property type="molecule type" value="Genomic_DNA"/>
</dbReference>
<dbReference type="Pfam" id="PF16335">
    <property type="entry name" value="GtaA_6_Hairpin"/>
    <property type="match status" value="1"/>
</dbReference>
<dbReference type="InterPro" id="IPR052743">
    <property type="entry name" value="Glutaminase_GtaA"/>
</dbReference>
<dbReference type="Pfam" id="PF17168">
    <property type="entry name" value="DUF5127"/>
    <property type="match status" value="2"/>
</dbReference>
<protein>
    <submittedName>
        <fullName evidence="4">DUF1793-domain-containing protein</fullName>
    </submittedName>
</protein>
<dbReference type="PANTHER" id="PTHR31987">
    <property type="entry name" value="GLUTAMINASE A-RELATED"/>
    <property type="match status" value="1"/>
</dbReference>
<sequence length="729" mass="80560">MLLYHLFISGLAALASAQSSFSPLRPPAIPLAVKSPYMSTWQQAGSDGGNGGYLPGQWPTFWAGAVTGWCGMIRVDNTSYTWMGKPNNSPAYVNQTAFSYTSTQSIFTLQAGPVQMVVTFLSNVTPDDLLRSSLPQTYMNVDVKSTDGKTHSVQLYSDISAEWVSGDRGVTAQWAYGNINSNTQPKTSAAARRDALKRRALQASANANTGSLSYHRVYRQQQLEFAQRSEQAEWGHWYYATANTTALTFQSGADDTVRANFMKGGSLPNSRDPNFRPINQDYPVFAYAVNIGELGSTTQSTLWQISLHQKNCVQFQGTKNAVQKLPCMWTNYFDTELAAAQWFYNDYSNAKKMATSFDTKVQSDSMAAGGADYAKLTTLAVRQAFGATEFANTPAKPLVFMKEISSDGNVNTVDVIFPFHPIAIYTNATLLKYLLDPLFINQEAGNWPQMYSIHDIGSNFPNATGHSDGNAEAQPLEECGNMLIMTLAYAQRANDTAYLTQHYQVLKQWTGYLIDEALIPANQISTDDFAGSAANQTNLAIKGIIGIEAMAQIANRTGNVVDGQNYTRIAHDYITRWQKLAINYNANPPHTTFQYGNASSYGLLYNLFPDRELGLQLVPQSVYDMQSTFYKTKFDTYGVPLDTRHTYTKNDWEMWCAAIANSDTKNMFTSTIAKWLGTTPTNFAFTDLYDTISGNYPGINFIARPVVGGMFSFLALNSAPSSGVYLPRS</sequence>
<evidence type="ECO:0000259" key="3">
    <source>
        <dbReference type="Pfam" id="PF17168"/>
    </source>
</evidence>
<dbReference type="InterPro" id="IPR033433">
    <property type="entry name" value="GtaA_N"/>
</dbReference>
<proteinExistence type="predicted"/>
<dbReference type="Proteomes" id="UP000016931">
    <property type="component" value="Unassembled WGS sequence"/>
</dbReference>
<evidence type="ECO:0000313" key="4">
    <source>
        <dbReference type="EMBL" id="EMF16651.1"/>
    </source>
</evidence>
<evidence type="ECO:0000259" key="2">
    <source>
        <dbReference type="Pfam" id="PF16335"/>
    </source>
</evidence>
<feature type="domain" description="Glutaminase A N-terminal" evidence="3">
    <location>
        <begin position="202"/>
        <end position="364"/>
    </location>
</feature>
<dbReference type="AlphaFoldDB" id="N1QHE8"/>
<dbReference type="InterPro" id="IPR032514">
    <property type="entry name" value="GtaA_central"/>
</dbReference>
<feature type="domain" description="Glutaminase A central" evidence="2">
    <location>
        <begin position="370"/>
        <end position="713"/>
    </location>
</feature>
<dbReference type="OMA" id="WAGMIRV"/>
<dbReference type="HOGENOM" id="CLU_008020_1_1_1"/>
<name>N1QHE8_SPHMS</name>
<dbReference type="RefSeq" id="XP_016764772.1">
    <property type="nucleotide sequence ID" value="XM_016910120.1"/>
</dbReference>
<accession>N1QHE8</accession>
<evidence type="ECO:0000256" key="1">
    <source>
        <dbReference type="SAM" id="SignalP"/>
    </source>
</evidence>
<organism evidence="4 5">
    <name type="scientific">Sphaerulina musiva (strain SO2202)</name>
    <name type="common">Poplar stem canker fungus</name>
    <name type="synonym">Septoria musiva</name>
    <dbReference type="NCBI Taxonomy" id="692275"/>
    <lineage>
        <taxon>Eukaryota</taxon>
        <taxon>Fungi</taxon>
        <taxon>Dikarya</taxon>
        <taxon>Ascomycota</taxon>
        <taxon>Pezizomycotina</taxon>
        <taxon>Dothideomycetes</taxon>
        <taxon>Dothideomycetidae</taxon>
        <taxon>Mycosphaerellales</taxon>
        <taxon>Mycosphaerellaceae</taxon>
        <taxon>Sphaerulina</taxon>
    </lineage>
</organism>
<dbReference type="STRING" id="692275.N1QHE8"/>
<reference evidence="4 5" key="1">
    <citation type="journal article" date="2012" name="PLoS Pathog.">
        <title>Diverse lifestyles and strategies of plant pathogenesis encoded in the genomes of eighteen Dothideomycetes fungi.</title>
        <authorList>
            <person name="Ohm R.A."/>
            <person name="Feau N."/>
            <person name="Henrissat B."/>
            <person name="Schoch C.L."/>
            <person name="Horwitz B.A."/>
            <person name="Barry K.W."/>
            <person name="Condon B.J."/>
            <person name="Copeland A.C."/>
            <person name="Dhillon B."/>
            <person name="Glaser F."/>
            <person name="Hesse C.N."/>
            <person name="Kosti I."/>
            <person name="LaButti K."/>
            <person name="Lindquist E.A."/>
            <person name="Lucas S."/>
            <person name="Salamov A.A."/>
            <person name="Bradshaw R.E."/>
            <person name="Ciuffetti L."/>
            <person name="Hamelin R.C."/>
            <person name="Kema G.H.J."/>
            <person name="Lawrence C."/>
            <person name="Scott J.A."/>
            <person name="Spatafora J.W."/>
            <person name="Turgeon B.G."/>
            <person name="de Wit P.J.G.M."/>
            <person name="Zhong S."/>
            <person name="Goodwin S.B."/>
            <person name="Grigoriev I.V."/>
        </authorList>
    </citation>
    <scope>NUCLEOTIDE SEQUENCE [LARGE SCALE GENOMIC DNA]</scope>
    <source>
        <strain evidence="4 5">SO2202</strain>
    </source>
</reference>
<feature type="chain" id="PRO_5004110842" evidence="1">
    <location>
        <begin position="18"/>
        <end position="729"/>
    </location>
</feature>
<dbReference type="eggNOG" id="ENOG502QPQS">
    <property type="taxonomic scope" value="Eukaryota"/>
</dbReference>
<evidence type="ECO:0000313" key="5">
    <source>
        <dbReference type="Proteomes" id="UP000016931"/>
    </source>
</evidence>
<dbReference type="OrthoDB" id="431715at2759"/>
<gene>
    <name evidence="4" type="ORF">SEPMUDRAFT_76055</name>
</gene>
<dbReference type="GeneID" id="27907257"/>
<keyword evidence="5" id="KW-1185">Reference proteome</keyword>
<feature type="signal peptide" evidence="1">
    <location>
        <begin position="1"/>
        <end position="17"/>
    </location>
</feature>